<dbReference type="PANTHER" id="PTHR37984:SF9">
    <property type="entry name" value="INTEGRASE CATALYTIC DOMAIN-CONTAINING PROTEIN"/>
    <property type="match status" value="1"/>
</dbReference>
<dbReference type="eggNOG" id="KOG0017">
    <property type="taxonomic scope" value="Eukaryota"/>
</dbReference>
<evidence type="ECO:0000256" key="1">
    <source>
        <dbReference type="ARBA" id="ARBA00010879"/>
    </source>
</evidence>
<dbReference type="STRING" id="69293.ENSGACP00000009235"/>
<dbReference type="PROSITE" id="PS50878">
    <property type="entry name" value="RT_POL"/>
    <property type="match status" value="1"/>
</dbReference>
<sequence length="100" mass="11517">IRVYVDDVILWCSLLEQHNGRLIKGLQRIQQYGLKLNRAKCQFGVKEFTFLGDKMSEAGVEPDRSKVKAILEMPKPVDKKGILRALRMINFIGKFIPNRS</sequence>
<accession>G3NV66</accession>
<dbReference type="OMA" id="YYRSHIE"/>
<dbReference type="Ensembl" id="ENSGACT00000009255.1">
    <property type="protein sequence ID" value="ENSGACP00000009235.1"/>
    <property type="gene ID" value="ENSGACG00000006974.1"/>
</dbReference>
<proteinExistence type="inferred from homology"/>
<dbReference type="PANTHER" id="PTHR37984">
    <property type="entry name" value="PROTEIN CBG26694"/>
    <property type="match status" value="1"/>
</dbReference>
<organism evidence="4">
    <name type="scientific">Gasterosteus aculeatus</name>
    <name type="common">Three-spined stickleback</name>
    <dbReference type="NCBI Taxonomy" id="69293"/>
    <lineage>
        <taxon>Eukaryota</taxon>
        <taxon>Metazoa</taxon>
        <taxon>Chordata</taxon>
        <taxon>Craniata</taxon>
        <taxon>Vertebrata</taxon>
        <taxon>Euteleostomi</taxon>
        <taxon>Actinopterygii</taxon>
        <taxon>Neopterygii</taxon>
        <taxon>Teleostei</taxon>
        <taxon>Neoteleostei</taxon>
        <taxon>Acanthomorphata</taxon>
        <taxon>Eupercaria</taxon>
        <taxon>Perciformes</taxon>
        <taxon>Cottioidei</taxon>
        <taxon>Gasterosteales</taxon>
        <taxon>Gasterosteidae</taxon>
        <taxon>Gasterosteus</taxon>
    </lineage>
</organism>
<dbReference type="InterPro" id="IPR043128">
    <property type="entry name" value="Rev_trsase/Diguanyl_cyclase"/>
</dbReference>
<feature type="domain" description="Reverse transcriptase" evidence="3">
    <location>
        <begin position="1"/>
        <end position="55"/>
    </location>
</feature>
<dbReference type="InParanoid" id="G3NV66"/>
<dbReference type="EC" id="3.1.26.4" evidence="2"/>
<dbReference type="SUPFAM" id="SSF56672">
    <property type="entry name" value="DNA/RNA polymerases"/>
    <property type="match status" value="1"/>
</dbReference>
<evidence type="ECO:0000256" key="2">
    <source>
        <dbReference type="ARBA" id="ARBA00012180"/>
    </source>
</evidence>
<comment type="similarity">
    <text evidence="1">Belongs to the beta type-B retroviral polymerase family. HERV class-II K(HML-2) pol subfamily.</text>
</comment>
<dbReference type="InterPro" id="IPR050951">
    <property type="entry name" value="Retrovirus_Pol_polyprotein"/>
</dbReference>
<evidence type="ECO:0000313" key="4">
    <source>
        <dbReference type="Ensembl" id="ENSGACP00000009235.1"/>
    </source>
</evidence>
<reference evidence="4" key="2">
    <citation type="submission" date="2024-04" db="UniProtKB">
        <authorList>
            <consortium name="Ensembl"/>
        </authorList>
    </citation>
    <scope>IDENTIFICATION</scope>
</reference>
<dbReference type="Pfam" id="PF00078">
    <property type="entry name" value="RVT_1"/>
    <property type="match status" value="1"/>
</dbReference>
<dbReference type="InterPro" id="IPR043502">
    <property type="entry name" value="DNA/RNA_pol_sf"/>
</dbReference>
<reference evidence="4" key="1">
    <citation type="submission" date="2006-01" db="EMBL/GenBank/DDBJ databases">
        <authorList>
            <person name="Lindblad-Toh K."/>
            <person name="Mauceli E."/>
            <person name="Grabherr M."/>
            <person name="Chang J.L."/>
            <person name="Lander E.S."/>
        </authorList>
    </citation>
    <scope>NUCLEOTIDE SEQUENCE [LARGE SCALE GENOMIC DNA]</scope>
</reference>
<protein>
    <recommendedName>
        <fullName evidence="2">ribonuclease H</fullName>
        <ecNumber evidence="2">3.1.26.4</ecNumber>
    </recommendedName>
</protein>
<dbReference type="InterPro" id="IPR000477">
    <property type="entry name" value="RT_dom"/>
</dbReference>
<dbReference type="Gene3D" id="3.30.70.270">
    <property type="match status" value="2"/>
</dbReference>
<dbReference type="GO" id="GO:0004523">
    <property type="term" value="F:RNA-DNA hybrid ribonuclease activity"/>
    <property type="evidence" value="ECO:0007669"/>
    <property type="project" value="UniProtKB-EC"/>
</dbReference>
<dbReference type="AlphaFoldDB" id="G3NV66"/>
<name>G3NV66_GASAC</name>
<evidence type="ECO:0000259" key="3">
    <source>
        <dbReference type="PROSITE" id="PS50878"/>
    </source>
</evidence>